<comment type="caution">
    <text evidence="2">The sequence shown here is derived from an EMBL/GenBank/DDBJ whole genome shotgun (WGS) entry which is preliminary data.</text>
</comment>
<organism evidence="2 3">
    <name type="scientific">Brassica carinata</name>
    <name type="common">Ethiopian mustard</name>
    <name type="synonym">Abyssinian cabbage</name>
    <dbReference type="NCBI Taxonomy" id="52824"/>
    <lineage>
        <taxon>Eukaryota</taxon>
        <taxon>Viridiplantae</taxon>
        <taxon>Streptophyta</taxon>
        <taxon>Embryophyta</taxon>
        <taxon>Tracheophyta</taxon>
        <taxon>Spermatophyta</taxon>
        <taxon>Magnoliopsida</taxon>
        <taxon>eudicotyledons</taxon>
        <taxon>Gunneridae</taxon>
        <taxon>Pentapetalae</taxon>
        <taxon>rosids</taxon>
        <taxon>malvids</taxon>
        <taxon>Brassicales</taxon>
        <taxon>Brassicaceae</taxon>
        <taxon>Brassiceae</taxon>
        <taxon>Brassica</taxon>
    </lineage>
</organism>
<evidence type="ECO:0000313" key="3">
    <source>
        <dbReference type="Proteomes" id="UP000886595"/>
    </source>
</evidence>
<name>A0A8X8AYL8_BRACI</name>
<dbReference type="AlphaFoldDB" id="A0A8X8AYL8"/>
<feature type="region of interest" description="Disordered" evidence="1">
    <location>
        <begin position="104"/>
        <end position="133"/>
    </location>
</feature>
<evidence type="ECO:0000313" key="2">
    <source>
        <dbReference type="EMBL" id="KAG2314592.1"/>
    </source>
</evidence>
<reference evidence="2 3" key="1">
    <citation type="submission" date="2020-02" db="EMBL/GenBank/DDBJ databases">
        <authorList>
            <person name="Ma Q."/>
            <person name="Huang Y."/>
            <person name="Song X."/>
            <person name="Pei D."/>
        </authorList>
    </citation>
    <scope>NUCLEOTIDE SEQUENCE [LARGE SCALE GENOMIC DNA]</scope>
    <source>
        <strain evidence="2">Sxm20200214</strain>
        <tissue evidence="2">Leaf</tissue>
    </source>
</reference>
<accession>A0A8X8AYL8</accession>
<sequence length="133" mass="14287">MLYVELVLTESPLFCLFFQNAKVKNGHVYGLASAQYREHAPSARVPSSLVRNLELEMSVSGLETSLQTVTADVSVVKEDVATMKKGTCRNKGCNQSAPLIQSLLPQQAATAQQQSPPTQAQDPSAQPSQANGI</sequence>
<proteinExistence type="predicted"/>
<protein>
    <submittedName>
        <fullName evidence="2">Uncharacterized protein</fullName>
    </submittedName>
</protein>
<dbReference type="EMBL" id="JAAMPC010000004">
    <property type="protein sequence ID" value="KAG2314592.1"/>
    <property type="molecule type" value="Genomic_DNA"/>
</dbReference>
<evidence type="ECO:0000256" key="1">
    <source>
        <dbReference type="SAM" id="MobiDB-lite"/>
    </source>
</evidence>
<gene>
    <name evidence="2" type="ORF">Bca52824_017714</name>
</gene>
<keyword evidence="3" id="KW-1185">Reference proteome</keyword>
<dbReference type="Proteomes" id="UP000886595">
    <property type="component" value="Unassembled WGS sequence"/>
</dbReference>